<keyword evidence="4" id="KW-1185">Reference proteome</keyword>
<name>A0A151RZ25_CAJCA</name>
<evidence type="ECO:0000256" key="1">
    <source>
        <dbReference type="SAM" id="Phobius"/>
    </source>
</evidence>
<feature type="domain" description="Retrovirus-related Pol polyprotein from transposon TNT 1-94-like beta-barrel" evidence="2">
    <location>
        <begin position="33"/>
        <end position="114"/>
    </location>
</feature>
<protein>
    <submittedName>
        <fullName evidence="3">Retrovirus-related Pol polyprotein from transposon TNT 1-94</fullName>
    </submittedName>
</protein>
<sequence>NCPKYNVWFEKKDKLNAYVCFKSNLTKVPHNTWWIDFGCTNQVSNMMRRFIKIQAVNPNEKFVFMGNKVQAPTEVVGTYRLNLDIGYHLYLSETLYVPSLSRNLVLLSKLDVIGYSFNFDNECSNLFKYNHLIGTDILCDDLYKLNLDGLYIGILLILYHNIGTKHSLVDECYAFLWHKCLGHIYRERKNTKIRVTRITQLLEIVHIDICGPFDVNSFRKEKYFITLIYMTIYVYLLEIYRQKIRIYNSQEKKKGYMFYCSNYSMEIVETKNARFIENGEISGSTIPREVEVKEVRVQVPLTYVSSNKVNVPLIVVSNNNEEEEHNNKPMIHNEPIVEESQEITLRRFQRERRLAILNDYMV</sequence>
<dbReference type="Gramene" id="C.cajan_29748.t">
    <property type="protein sequence ID" value="C.cajan_29748.t"/>
    <property type="gene ID" value="C.cajan_29748"/>
</dbReference>
<proteinExistence type="predicted"/>
<dbReference type="PANTHER" id="PTHR47592">
    <property type="entry name" value="PBF68 PROTEIN"/>
    <property type="match status" value="1"/>
</dbReference>
<feature type="transmembrane region" description="Helical" evidence="1">
    <location>
        <begin position="223"/>
        <end position="240"/>
    </location>
</feature>
<evidence type="ECO:0000313" key="4">
    <source>
        <dbReference type="Proteomes" id="UP000075243"/>
    </source>
</evidence>
<dbReference type="AlphaFoldDB" id="A0A151RZ25"/>
<dbReference type="InterPro" id="IPR054722">
    <property type="entry name" value="PolX-like_BBD"/>
</dbReference>
<reference evidence="3" key="1">
    <citation type="journal article" date="2012" name="Nat. Biotechnol.">
        <title>Draft genome sequence of pigeonpea (Cajanus cajan), an orphan legume crop of resource-poor farmers.</title>
        <authorList>
            <person name="Varshney R.K."/>
            <person name="Chen W."/>
            <person name="Li Y."/>
            <person name="Bharti A.K."/>
            <person name="Saxena R.K."/>
            <person name="Schlueter J.A."/>
            <person name="Donoghue M.T."/>
            <person name="Azam S."/>
            <person name="Fan G."/>
            <person name="Whaley A.M."/>
            <person name="Farmer A.D."/>
            <person name="Sheridan J."/>
            <person name="Iwata A."/>
            <person name="Tuteja R."/>
            <person name="Penmetsa R.V."/>
            <person name="Wu W."/>
            <person name="Upadhyaya H.D."/>
            <person name="Yang S.P."/>
            <person name="Shah T."/>
            <person name="Saxena K.B."/>
            <person name="Michael T."/>
            <person name="McCombie W.R."/>
            <person name="Yang B."/>
            <person name="Zhang G."/>
            <person name="Yang H."/>
            <person name="Wang J."/>
            <person name="Spillane C."/>
            <person name="Cook D.R."/>
            <person name="May G.D."/>
            <person name="Xu X."/>
            <person name="Jackson S.A."/>
        </authorList>
    </citation>
    <scope>NUCLEOTIDE SEQUENCE [LARGE SCALE GENOMIC DNA]</scope>
</reference>
<dbReference type="Pfam" id="PF22936">
    <property type="entry name" value="Pol_BBD"/>
    <property type="match status" value="1"/>
</dbReference>
<dbReference type="Proteomes" id="UP000075243">
    <property type="component" value="Unassembled WGS sequence"/>
</dbReference>
<evidence type="ECO:0000313" key="3">
    <source>
        <dbReference type="EMBL" id="KYP47795.1"/>
    </source>
</evidence>
<organism evidence="3 4">
    <name type="scientific">Cajanus cajan</name>
    <name type="common">Pigeon pea</name>
    <name type="synonym">Cajanus indicus</name>
    <dbReference type="NCBI Taxonomy" id="3821"/>
    <lineage>
        <taxon>Eukaryota</taxon>
        <taxon>Viridiplantae</taxon>
        <taxon>Streptophyta</taxon>
        <taxon>Embryophyta</taxon>
        <taxon>Tracheophyta</taxon>
        <taxon>Spermatophyta</taxon>
        <taxon>Magnoliopsida</taxon>
        <taxon>eudicotyledons</taxon>
        <taxon>Gunneridae</taxon>
        <taxon>Pentapetalae</taxon>
        <taxon>rosids</taxon>
        <taxon>fabids</taxon>
        <taxon>Fabales</taxon>
        <taxon>Fabaceae</taxon>
        <taxon>Papilionoideae</taxon>
        <taxon>50 kb inversion clade</taxon>
        <taxon>NPAAA clade</taxon>
        <taxon>indigoferoid/millettioid clade</taxon>
        <taxon>Phaseoleae</taxon>
        <taxon>Cajanus</taxon>
    </lineage>
</organism>
<evidence type="ECO:0000259" key="2">
    <source>
        <dbReference type="Pfam" id="PF22936"/>
    </source>
</evidence>
<dbReference type="EMBL" id="KQ483517">
    <property type="protein sequence ID" value="KYP47795.1"/>
    <property type="molecule type" value="Genomic_DNA"/>
</dbReference>
<gene>
    <name evidence="3" type="ORF">KK1_030559</name>
</gene>
<keyword evidence="1" id="KW-1133">Transmembrane helix</keyword>
<keyword evidence="1" id="KW-0812">Transmembrane</keyword>
<keyword evidence="1" id="KW-0472">Membrane</keyword>
<accession>A0A151RZ25</accession>
<feature type="non-terminal residue" evidence="3">
    <location>
        <position position="1"/>
    </location>
</feature>